<dbReference type="AlphaFoldDB" id="A0A6A6XII2"/>
<protein>
    <recommendedName>
        <fullName evidence="3">VWFA domain-containing protein</fullName>
    </recommendedName>
</protein>
<evidence type="ECO:0000313" key="2">
    <source>
        <dbReference type="Proteomes" id="UP000799757"/>
    </source>
</evidence>
<proteinExistence type="predicted"/>
<evidence type="ECO:0000313" key="1">
    <source>
        <dbReference type="EMBL" id="KAF2795715.1"/>
    </source>
</evidence>
<dbReference type="Proteomes" id="UP000799757">
    <property type="component" value="Unassembled WGS sequence"/>
</dbReference>
<evidence type="ECO:0008006" key="3">
    <source>
        <dbReference type="Google" id="ProtNLM"/>
    </source>
</evidence>
<sequence>MGDSAESASSVVNAVANFEESTEAPSVVDFESVDSTEHLAEDKFVGIVERFVEDNPVLERFFKDKKYFVKELARKTIALQQTGQSTAESEEHILHKTIKVSLYQQVIYCDDSSSMRREHRWDTQKSIVERITRITTRVLPIDEGVLLRFINQDAPKPLKLPLRYVESIFDNCLPAGSTQIGTNLRSKVLQPLIYDKLDSIPKSLERPLLISILTDGEPDHESPDTLENAIMECSRRLDAAKYPRESVKFMIGQIGTSRRTYEFLEDLRHNREISDLLFCIPGM</sequence>
<organism evidence="1 2">
    <name type="scientific">Melanomma pulvis-pyrius CBS 109.77</name>
    <dbReference type="NCBI Taxonomy" id="1314802"/>
    <lineage>
        <taxon>Eukaryota</taxon>
        <taxon>Fungi</taxon>
        <taxon>Dikarya</taxon>
        <taxon>Ascomycota</taxon>
        <taxon>Pezizomycotina</taxon>
        <taxon>Dothideomycetes</taxon>
        <taxon>Pleosporomycetidae</taxon>
        <taxon>Pleosporales</taxon>
        <taxon>Melanommataceae</taxon>
        <taxon>Melanomma</taxon>
    </lineage>
</organism>
<accession>A0A6A6XII2</accession>
<keyword evidence="2" id="KW-1185">Reference proteome</keyword>
<reference evidence="1" key="1">
    <citation type="journal article" date="2020" name="Stud. Mycol.">
        <title>101 Dothideomycetes genomes: a test case for predicting lifestyles and emergence of pathogens.</title>
        <authorList>
            <person name="Haridas S."/>
            <person name="Albert R."/>
            <person name="Binder M."/>
            <person name="Bloem J."/>
            <person name="Labutti K."/>
            <person name="Salamov A."/>
            <person name="Andreopoulos B."/>
            <person name="Baker S."/>
            <person name="Barry K."/>
            <person name="Bills G."/>
            <person name="Bluhm B."/>
            <person name="Cannon C."/>
            <person name="Castanera R."/>
            <person name="Culley D."/>
            <person name="Daum C."/>
            <person name="Ezra D."/>
            <person name="Gonzalez J."/>
            <person name="Henrissat B."/>
            <person name="Kuo A."/>
            <person name="Liang C."/>
            <person name="Lipzen A."/>
            <person name="Lutzoni F."/>
            <person name="Magnuson J."/>
            <person name="Mondo S."/>
            <person name="Nolan M."/>
            <person name="Ohm R."/>
            <person name="Pangilinan J."/>
            <person name="Park H.-J."/>
            <person name="Ramirez L."/>
            <person name="Alfaro M."/>
            <person name="Sun H."/>
            <person name="Tritt A."/>
            <person name="Yoshinaga Y."/>
            <person name="Zwiers L.-H."/>
            <person name="Turgeon B."/>
            <person name="Goodwin S."/>
            <person name="Spatafora J."/>
            <person name="Crous P."/>
            <person name="Grigoriev I."/>
        </authorList>
    </citation>
    <scope>NUCLEOTIDE SEQUENCE</scope>
    <source>
        <strain evidence="1">CBS 109.77</strain>
    </source>
</reference>
<dbReference type="PANTHER" id="PTHR34706">
    <property type="entry name" value="SLR1338 PROTEIN"/>
    <property type="match status" value="1"/>
</dbReference>
<dbReference type="OrthoDB" id="2142040at2759"/>
<dbReference type="EMBL" id="MU001850">
    <property type="protein sequence ID" value="KAF2795715.1"/>
    <property type="molecule type" value="Genomic_DNA"/>
</dbReference>
<dbReference type="PANTHER" id="PTHR34706:SF3">
    <property type="entry name" value="ANKYRIN REPEAT PROTEIN (AFU_ORTHOLOGUE AFUA_7G06200)"/>
    <property type="match status" value="1"/>
</dbReference>
<gene>
    <name evidence="1" type="ORF">K505DRAFT_239289</name>
</gene>
<name>A0A6A6XII2_9PLEO</name>